<proteinExistence type="predicted"/>
<organism evidence="3 4">
    <name type="scientific">Algoriphagus aestuariicola</name>
    <dbReference type="NCBI Taxonomy" id="1852016"/>
    <lineage>
        <taxon>Bacteria</taxon>
        <taxon>Pseudomonadati</taxon>
        <taxon>Bacteroidota</taxon>
        <taxon>Cytophagia</taxon>
        <taxon>Cytophagales</taxon>
        <taxon>Cyclobacteriaceae</taxon>
        <taxon>Algoriphagus</taxon>
    </lineage>
</organism>
<dbReference type="EMBL" id="JAFKCW010000002">
    <property type="protein sequence ID" value="MBN7800850.1"/>
    <property type="molecule type" value="Genomic_DNA"/>
</dbReference>
<evidence type="ECO:0000313" key="3">
    <source>
        <dbReference type="EMBL" id="MBN7800850.1"/>
    </source>
</evidence>
<dbReference type="Gene3D" id="1.25.40.10">
    <property type="entry name" value="Tetratricopeptide repeat domain"/>
    <property type="match status" value="8"/>
</dbReference>
<dbReference type="SMART" id="SM00028">
    <property type="entry name" value="TPR"/>
    <property type="match status" value="10"/>
</dbReference>
<protein>
    <submittedName>
        <fullName evidence="3">Tetratricopeptide repeat protein</fullName>
    </submittedName>
</protein>
<accession>A0ABS3BR77</accession>
<evidence type="ECO:0000256" key="1">
    <source>
        <dbReference type="PROSITE-ProRule" id="PRU00339"/>
    </source>
</evidence>
<dbReference type="InterPro" id="IPR011990">
    <property type="entry name" value="TPR-like_helical_dom_sf"/>
</dbReference>
<dbReference type="SUPFAM" id="SSF48452">
    <property type="entry name" value="TPR-like"/>
    <property type="match status" value="4"/>
</dbReference>
<reference evidence="3 4" key="1">
    <citation type="submission" date="2021-03" db="EMBL/GenBank/DDBJ databases">
        <title>novel species isolated from a fishpond in China.</title>
        <authorList>
            <person name="Lu H."/>
            <person name="Cai Z."/>
        </authorList>
    </citation>
    <scope>NUCLEOTIDE SEQUENCE [LARGE SCALE GENOMIC DNA]</scope>
    <source>
        <strain evidence="3 4">JCM 31546</strain>
    </source>
</reference>
<dbReference type="InterPro" id="IPR019734">
    <property type="entry name" value="TPR_rpt"/>
</dbReference>
<feature type="repeat" description="TPR" evidence="1">
    <location>
        <begin position="615"/>
        <end position="648"/>
    </location>
</feature>
<dbReference type="Pfam" id="PF13432">
    <property type="entry name" value="TPR_16"/>
    <property type="match status" value="5"/>
</dbReference>
<evidence type="ECO:0000256" key="2">
    <source>
        <dbReference type="SAM" id="SignalP"/>
    </source>
</evidence>
<feature type="chain" id="PRO_5045166737" evidence="2">
    <location>
        <begin position="20"/>
        <end position="997"/>
    </location>
</feature>
<dbReference type="Proteomes" id="UP000664698">
    <property type="component" value="Unassembled WGS sequence"/>
</dbReference>
<dbReference type="PANTHER" id="PTHR12558:SF13">
    <property type="entry name" value="CELL DIVISION CYCLE PROTEIN 27 HOMOLOG"/>
    <property type="match status" value="1"/>
</dbReference>
<comment type="caution">
    <text evidence="3">The sequence shown here is derived from an EMBL/GenBank/DDBJ whole genome shotgun (WGS) entry which is preliminary data.</text>
</comment>
<gene>
    <name evidence="3" type="ORF">J0A67_08260</name>
</gene>
<name>A0ABS3BR77_9BACT</name>
<dbReference type="PANTHER" id="PTHR12558">
    <property type="entry name" value="CELL DIVISION CYCLE 16,23,27"/>
    <property type="match status" value="1"/>
</dbReference>
<dbReference type="RefSeq" id="WP_206568839.1">
    <property type="nucleotide sequence ID" value="NZ_JAFKCW010000002.1"/>
</dbReference>
<keyword evidence="1" id="KW-0802">TPR repeat</keyword>
<sequence>MKYYLVLLASLGIGVDAVAQSTLYQTSPQQALDYQLELFDKQLFSAVLYDNSRLLAQNLSGEQEKSAELHRAMSALQVESPDGPGLMKAYIFDHGNHPSVATAGLYMGDHFFYKKNYKEALEGYALVKSNSLGEANRAEVLFKQGYSHFQLKNYAAAAPFFDEAKALNQPISADAYYYSGFIAMEGGNNDKAIADLQAAGKSSFYATKVPYLLTSLYYQEGDYDHVISYAEPLLASGQNLDRKETINLYLAEAYYAKQDFANAAKNYDAFINAKKGTLSREEVYKAGIAFFEIGNYQRATDYLKVSASATDEIGQSSSYYLGHAYLKLDNYQFATTSFQAASKSSFNKQIQEESLFNYAKASLQKGTFSTAIAALDDYLETYPSGKNRSEAETLLSEALINSNDYLRAIEQMDKIKNKSPRIQSAYQKVAYYQAMVYYRDQKYKQALSLLDKSQAYPVDRDLLLETHFWKGEVLAAEGNLSQAIRAYEAVRGLNPATNNPYVIKSHYGLGYAYFNTQNYPKAEEQFRLYTEKLRGSDDKQNYDDALLRLGDCQYVQKKFGEAAASFQRAISESNSQIDYAYYRLAVVQNFQSRNNEALANLDRLISGFRTSLYVEDAMFQKGQIYLEESRYSEASQAFTDLIINRPNSPFIPFALEGRAVANFSLQNYDQTIADYRDILDNHPNSENAETALKGLQETLALQGRSGEFGNYVAKYKSSNPGSGNVQSLEYEAAKSLYFDKNYPQAARALENYLKSYPQSAQRSEALYFAGDAFLQAGDQERGLDYFRQLEKEPSSPQRVRAMQKIGAIELERGNYAAAIPHLETAAQNARSKVEEAEAFQGLMVANFEAGNYQPSITYADKLTTLDGVIPESTPTALLTKAKAQTALNQKQQAELTLRKLVDQHKTIQGAEGLYLLALSLQEKGDITKSNEAIFDSSGPFADFGYWYGKMFILLADNYLKTGEDFQAKATLESIVERSTNADIKAEAEAKLKTLTKP</sequence>
<keyword evidence="2" id="KW-0732">Signal</keyword>
<evidence type="ECO:0000313" key="4">
    <source>
        <dbReference type="Proteomes" id="UP000664698"/>
    </source>
</evidence>
<dbReference type="PROSITE" id="PS50005">
    <property type="entry name" value="TPR"/>
    <property type="match status" value="1"/>
</dbReference>
<feature type="signal peptide" evidence="2">
    <location>
        <begin position="1"/>
        <end position="19"/>
    </location>
</feature>
<keyword evidence="4" id="KW-1185">Reference proteome</keyword>